<evidence type="ECO:0000256" key="3">
    <source>
        <dbReference type="ARBA" id="ARBA00008802"/>
    </source>
</evidence>
<keyword evidence="5 10" id="KW-0285">Flavoprotein</keyword>
<dbReference type="GO" id="GO:0006696">
    <property type="term" value="P:ergosterol biosynthetic process"/>
    <property type="evidence" value="ECO:0007669"/>
    <property type="project" value="TreeGrafter"/>
</dbReference>
<dbReference type="InterPro" id="IPR013698">
    <property type="entry name" value="Squalene_epoxidase"/>
</dbReference>
<organism evidence="12 13">
    <name type="scientific">Pterulicium gracile</name>
    <dbReference type="NCBI Taxonomy" id="1884261"/>
    <lineage>
        <taxon>Eukaryota</taxon>
        <taxon>Fungi</taxon>
        <taxon>Dikarya</taxon>
        <taxon>Basidiomycota</taxon>
        <taxon>Agaricomycotina</taxon>
        <taxon>Agaricomycetes</taxon>
        <taxon>Agaricomycetidae</taxon>
        <taxon>Agaricales</taxon>
        <taxon>Pleurotineae</taxon>
        <taxon>Pterulaceae</taxon>
        <taxon>Pterulicium</taxon>
    </lineage>
</organism>
<evidence type="ECO:0000256" key="8">
    <source>
        <dbReference type="ARBA" id="ARBA00023002"/>
    </source>
</evidence>
<dbReference type="STRING" id="1884261.A0A5C3Q673"/>
<protein>
    <recommendedName>
        <fullName evidence="4 10">Squalene monooxygenase</fullName>
        <ecNumber evidence="4 10">1.14.14.17</ecNumber>
    </recommendedName>
</protein>
<dbReference type="GO" id="GO:0004506">
    <property type="term" value="F:squalene monooxygenase activity"/>
    <property type="evidence" value="ECO:0007669"/>
    <property type="project" value="UniProtKB-UniRule"/>
</dbReference>
<reference evidence="12 13" key="1">
    <citation type="journal article" date="2019" name="Nat. Ecol. Evol.">
        <title>Megaphylogeny resolves global patterns of mushroom evolution.</title>
        <authorList>
            <person name="Varga T."/>
            <person name="Krizsan K."/>
            <person name="Foldi C."/>
            <person name="Dima B."/>
            <person name="Sanchez-Garcia M."/>
            <person name="Sanchez-Ramirez S."/>
            <person name="Szollosi G.J."/>
            <person name="Szarkandi J.G."/>
            <person name="Papp V."/>
            <person name="Albert L."/>
            <person name="Andreopoulos W."/>
            <person name="Angelini C."/>
            <person name="Antonin V."/>
            <person name="Barry K.W."/>
            <person name="Bougher N.L."/>
            <person name="Buchanan P."/>
            <person name="Buyck B."/>
            <person name="Bense V."/>
            <person name="Catcheside P."/>
            <person name="Chovatia M."/>
            <person name="Cooper J."/>
            <person name="Damon W."/>
            <person name="Desjardin D."/>
            <person name="Finy P."/>
            <person name="Geml J."/>
            <person name="Haridas S."/>
            <person name="Hughes K."/>
            <person name="Justo A."/>
            <person name="Karasinski D."/>
            <person name="Kautmanova I."/>
            <person name="Kiss B."/>
            <person name="Kocsube S."/>
            <person name="Kotiranta H."/>
            <person name="LaButti K.M."/>
            <person name="Lechner B.E."/>
            <person name="Liimatainen K."/>
            <person name="Lipzen A."/>
            <person name="Lukacs Z."/>
            <person name="Mihaltcheva S."/>
            <person name="Morgado L.N."/>
            <person name="Niskanen T."/>
            <person name="Noordeloos M.E."/>
            <person name="Ohm R.A."/>
            <person name="Ortiz-Santana B."/>
            <person name="Ovrebo C."/>
            <person name="Racz N."/>
            <person name="Riley R."/>
            <person name="Savchenko A."/>
            <person name="Shiryaev A."/>
            <person name="Soop K."/>
            <person name="Spirin V."/>
            <person name="Szebenyi C."/>
            <person name="Tomsovsky M."/>
            <person name="Tulloss R.E."/>
            <person name="Uehling J."/>
            <person name="Grigoriev I.V."/>
            <person name="Vagvolgyi C."/>
            <person name="Papp T."/>
            <person name="Martin F.M."/>
            <person name="Miettinen O."/>
            <person name="Hibbett D.S."/>
            <person name="Nagy L.G."/>
        </authorList>
    </citation>
    <scope>NUCLEOTIDE SEQUENCE [LARGE SCALE GENOMIC DNA]</scope>
    <source>
        <strain evidence="12 13">CBS 309.79</strain>
    </source>
</reference>
<keyword evidence="9 10" id="KW-0472">Membrane</keyword>
<proteinExistence type="inferred from homology"/>
<dbReference type="PANTHER" id="PTHR10835">
    <property type="entry name" value="SQUALENE MONOOXYGENASE"/>
    <property type="match status" value="1"/>
</dbReference>
<dbReference type="PANTHER" id="PTHR10835:SF0">
    <property type="entry name" value="SQUALENE MONOOXYGENASE"/>
    <property type="match status" value="1"/>
</dbReference>
<dbReference type="Gene3D" id="3.50.50.60">
    <property type="entry name" value="FAD/NAD(P)-binding domain"/>
    <property type="match status" value="1"/>
</dbReference>
<evidence type="ECO:0000256" key="5">
    <source>
        <dbReference type="ARBA" id="ARBA00022630"/>
    </source>
</evidence>
<evidence type="ECO:0000256" key="1">
    <source>
        <dbReference type="ARBA" id="ARBA00001974"/>
    </source>
</evidence>
<feature type="domain" description="Squalene epoxidase" evidence="11">
    <location>
        <begin position="181"/>
        <end position="448"/>
    </location>
</feature>
<evidence type="ECO:0000256" key="4">
    <source>
        <dbReference type="ARBA" id="ARBA00012312"/>
    </source>
</evidence>
<dbReference type="SUPFAM" id="SSF51905">
    <property type="entry name" value="FAD/NAD(P)-binding domain"/>
    <property type="match status" value="1"/>
</dbReference>
<feature type="transmembrane region" description="Helical" evidence="10">
    <location>
        <begin position="470"/>
        <end position="490"/>
    </location>
</feature>
<dbReference type="GO" id="GO:0050660">
    <property type="term" value="F:flavin adenine dinucleotide binding"/>
    <property type="evidence" value="ECO:0007669"/>
    <property type="project" value="UniProtKB-UniRule"/>
</dbReference>
<dbReference type="OrthoDB" id="1678617at2759"/>
<comment type="function">
    <text evidence="10">Catalyzes the stereospecific oxidation of squalene to (S)-2,3-epoxysqualene, and is considered to be a rate-limiting enzyme in steroid biosynthesis.</text>
</comment>
<evidence type="ECO:0000313" key="13">
    <source>
        <dbReference type="Proteomes" id="UP000305067"/>
    </source>
</evidence>
<comment type="similarity">
    <text evidence="3 10">Belongs to the squalene monooxygenase family.</text>
</comment>
<keyword evidence="10" id="KW-1133">Transmembrane helix</keyword>
<sequence length="502" mass="54779">MGDFITTASTSALPKYDVLIVGAGIAGSSLAHALANLPPRSSQSPLRIALLERSLAEPDRIVGELLQPSGRASLAKLGLESCTEGIDAAPVHGYCVCESQLGGDDVGKKPRTVHIPYNNSDKGRSFHHGKFIMALRAKALEAKNVDVVEATVNTLIECNDTGSVIGVKATRAGGEQMEVYAELVVIADGCFSNFRSKVMGKAGAKATTKSYFVGAVLEDAELPIPDHGTVVLTKGYGPVLFYRIGERDTRMLVDVKAPLPSDLSAHILQNVLPQMPPSLHQSMHAALSTQRLRRMPNSFLPPVKQGTSQTKEGVLLLGDAWNMRHPLTGGGMTVALNDVVMVRDMISEVHDLSDWREVRDVLHRWHWARKPLASTINILSVALYDLFEADDENLAVLREGCFKYFERGGECVSGPVAILSGMAPSPWLLFTHFFSVAFYSIWVLFTHARLVPGGEKPMYAVPTVDMYPELAVKSVRVFYTACVVFLPLIWSEIRWWAPASAE</sequence>
<keyword evidence="8 10" id="KW-0560">Oxidoreductase</keyword>
<evidence type="ECO:0000259" key="11">
    <source>
        <dbReference type="Pfam" id="PF08491"/>
    </source>
</evidence>
<keyword evidence="13" id="KW-1185">Reference proteome</keyword>
<accession>A0A5C3Q673</accession>
<comment type="subcellular location">
    <subcellularLocation>
        <location evidence="10">Endoplasmic reticulum membrane</location>
        <topology evidence="10">Multi-pass membrane protein</topology>
    </subcellularLocation>
    <subcellularLocation>
        <location evidence="2">Microsome membrane</location>
        <topology evidence="2">Multi-pass membrane protein</topology>
    </subcellularLocation>
</comment>
<dbReference type="GO" id="GO:0005789">
    <property type="term" value="C:endoplasmic reticulum membrane"/>
    <property type="evidence" value="ECO:0007669"/>
    <property type="project" value="UniProtKB-SubCell"/>
</dbReference>
<keyword evidence="7" id="KW-0492">Microsome</keyword>
<dbReference type="EMBL" id="ML178847">
    <property type="protein sequence ID" value="TFK97482.1"/>
    <property type="molecule type" value="Genomic_DNA"/>
</dbReference>
<evidence type="ECO:0000256" key="2">
    <source>
        <dbReference type="ARBA" id="ARBA00004154"/>
    </source>
</evidence>
<name>A0A5C3Q673_9AGAR</name>
<evidence type="ECO:0000256" key="7">
    <source>
        <dbReference type="ARBA" id="ARBA00022848"/>
    </source>
</evidence>
<keyword evidence="6 10" id="KW-0274">FAD</keyword>
<dbReference type="InterPro" id="IPR040125">
    <property type="entry name" value="Squalene_monox"/>
</dbReference>
<evidence type="ECO:0000256" key="6">
    <source>
        <dbReference type="ARBA" id="ARBA00022827"/>
    </source>
</evidence>
<dbReference type="AlphaFoldDB" id="A0A5C3Q673"/>
<comment type="cofactor">
    <cofactor evidence="1 10">
        <name>FAD</name>
        <dbReference type="ChEBI" id="CHEBI:57692"/>
    </cofactor>
</comment>
<comment type="catalytic activity">
    <reaction evidence="10">
        <text>squalene + reduced [NADPH--hemoprotein reductase] + O2 = (S)-2,3-epoxysqualene + oxidized [NADPH--hemoprotein reductase] + H2O + H(+)</text>
        <dbReference type="Rhea" id="RHEA:25282"/>
        <dbReference type="Rhea" id="RHEA-COMP:11964"/>
        <dbReference type="Rhea" id="RHEA-COMP:11965"/>
        <dbReference type="ChEBI" id="CHEBI:15377"/>
        <dbReference type="ChEBI" id="CHEBI:15378"/>
        <dbReference type="ChEBI" id="CHEBI:15379"/>
        <dbReference type="ChEBI" id="CHEBI:15440"/>
        <dbReference type="ChEBI" id="CHEBI:15441"/>
        <dbReference type="ChEBI" id="CHEBI:57618"/>
        <dbReference type="ChEBI" id="CHEBI:58210"/>
        <dbReference type="EC" id="1.14.14.17"/>
    </reaction>
</comment>
<dbReference type="Pfam" id="PF08491">
    <property type="entry name" value="SE"/>
    <property type="match status" value="1"/>
</dbReference>
<dbReference type="UniPathway" id="UPA00767">
    <property type="reaction ID" value="UER00752"/>
</dbReference>
<feature type="transmembrane region" description="Helical" evidence="10">
    <location>
        <begin position="427"/>
        <end position="450"/>
    </location>
</feature>
<evidence type="ECO:0000313" key="12">
    <source>
        <dbReference type="EMBL" id="TFK97482.1"/>
    </source>
</evidence>
<keyword evidence="10" id="KW-0256">Endoplasmic reticulum</keyword>
<evidence type="ECO:0000256" key="10">
    <source>
        <dbReference type="RuleBase" id="RU367121"/>
    </source>
</evidence>
<dbReference type="EC" id="1.14.14.17" evidence="4 10"/>
<gene>
    <name evidence="12" type="ORF">BDV98DRAFT_614090</name>
</gene>
<evidence type="ECO:0000256" key="9">
    <source>
        <dbReference type="ARBA" id="ARBA00023136"/>
    </source>
</evidence>
<dbReference type="PRINTS" id="PR00420">
    <property type="entry name" value="RNGMNOXGNASE"/>
</dbReference>
<keyword evidence="10" id="KW-0812">Transmembrane</keyword>
<dbReference type="Proteomes" id="UP000305067">
    <property type="component" value="Unassembled WGS sequence"/>
</dbReference>
<dbReference type="InterPro" id="IPR036188">
    <property type="entry name" value="FAD/NAD-bd_sf"/>
</dbReference>